<keyword evidence="4" id="KW-1185">Reference proteome</keyword>
<evidence type="ECO:0000256" key="1">
    <source>
        <dbReference type="SAM" id="MobiDB-lite"/>
    </source>
</evidence>
<sequence>MSAKFITGVLAVAATIAAFSALPARADNSEKIAKVVAGVATLYIAGRLIEELADNKVTQVHGPGGRNGYDGRRYGGNDGRYGDRGGRWDKPRHRKTVPAHCVRRVQMRHTNYVLSSYCLRQSHVSLRQLPQRCQVNWRTNRGPRSGYALSCLKRNGYQIARSR</sequence>
<keyword evidence="2" id="KW-0732">Signal</keyword>
<dbReference type="RefSeq" id="WP_282301492.1">
    <property type="nucleotide sequence ID" value="NZ_CP124616.1"/>
</dbReference>
<name>A0ABY8QJP5_9RHOB</name>
<evidence type="ECO:0000313" key="4">
    <source>
        <dbReference type="Proteomes" id="UP001241605"/>
    </source>
</evidence>
<feature type="region of interest" description="Disordered" evidence="1">
    <location>
        <begin position="63"/>
        <end position="92"/>
    </location>
</feature>
<protein>
    <submittedName>
        <fullName evidence="3">Uncharacterized protein</fullName>
    </submittedName>
</protein>
<accession>A0ABY8QJP5</accession>
<reference evidence="3 4" key="1">
    <citation type="submission" date="2023-05" db="EMBL/GenBank/DDBJ databases">
        <title>YMD87, complete Genome.</title>
        <authorList>
            <person name="Zhang J."/>
            <person name="Xu X."/>
        </authorList>
    </citation>
    <scope>NUCLEOTIDE SEQUENCE [LARGE SCALE GENOMIC DNA]</scope>
    <source>
        <strain evidence="3 4">YMD87</strain>
    </source>
</reference>
<gene>
    <name evidence="3" type="ORF">QF118_04705</name>
</gene>
<evidence type="ECO:0000256" key="2">
    <source>
        <dbReference type="SAM" id="SignalP"/>
    </source>
</evidence>
<feature type="signal peptide" evidence="2">
    <location>
        <begin position="1"/>
        <end position="26"/>
    </location>
</feature>
<dbReference type="EMBL" id="CP124616">
    <property type="protein sequence ID" value="WGW04856.1"/>
    <property type="molecule type" value="Genomic_DNA"/>
</dbReference>
<feature type="compositionally biased region" description="Basic and acidic residues" evidence="1">
    <location>
        <begin position="69"/>
        <end position="89"/>
    </location>
</feature>
<feature type="chain" id="PRO_5046881019" evidence="2">
    <location>
        <begin position="27"/>
        <end position="163"/>
    </location>
</feature>
<organism evidence="3 4">
    <name type="scientific">Tropicibacter oceani</name>
    <dbReference type="NCBI Taxonomy" id="3058420"/>
    <lineage>
        <taxon>Bacteria</taxon>
        <taxon>Pseudomonadati</taxon>
        <taxon>Pseudomonadota</taxon>
        <taxon>Alphaproteobacteria</taxon>
        <taxon>Rhodobacterales</taxon>
        <taxon>Roseobacteraceae</taxon>
        <taxon>Tropicibacter</taxon>
    </lineage>
</organism>
<evidence type="ECO:0000313" key="3">
    <source>
        <dbReference type="EMBL" id="WGW04856.1"/>
    </source>
</evidence>
<dbReference type="Proteomes" id="UP001241605">
    <property type="component" value="Chromosome"/>
</dbReference>
<proteinExistence type="predicted"/>